<dbReference type="AlphaFoldDB" id="A0A0M2SUW3"/>
<dbReference type="PROSITE" id="PS00389">
    <property type="entry name" value="ATPASE_DELTA"/>
    <property type="match status" value="1"/>
</dbReference>
<keyword evidence="8" id="KW-1003">Cell membrane</keyword>
<evidence type="ECO:0000256" key="8">
    <source>
        <dbReference type="HAMAP-Rule" id="MF_01416"/>
    </source>
</evidence>
<dbReference type="InterPro" id="IPR000711">
    <property type="entry name" value="ATPase_OSCP/dsu"/>
</dbReference>
<comment type="similarity">
    <text evidence="8">Belongs to the ATPase delta chain family.</text>
</comment>
<evidence type="ECO:0000256" key="6">
    <source>
        <dbReference type="ARBA" id="ARBA00023196"/>
    </source>
</evidence>
<evidence type="ECO:0000256" key="3">
    <source>
        <dbReference type="ARBA" id="ARBA00022781"/>
    </source>
</evidence>
<dbReference type="Pfam" id="PF00213">
    <property type="entry name" value="OSCP"/>
    <property type="match status" value="1"/>
</dbReference>
<dbReference type="PATRIC" id="fig|1408103.3.peg.2411"/>
<evidence type="ECO:0000313" key="9">
    <source>
        <dbReference type="EMBL" id="KKK37948.1"/>
    </source>
</evidence>
<dbReference type="GO" id="GO:0005886">
    <property type="term" value="C:plasma membrane"/>
    <property type="evidence" value="ECO:0007669"/>
    <property type="project" value="UniProtKB-SubCell"/>
</dbReference>
<dbReference type="GO" id="GO:0045259">
    <property type="term" value="C:proton-transporting ATP synthase complex"/>
    <property type="evidence" value="ECO:0007669"/>
    <property type="project" value="UniProtKB-KW"/>
</dbReference>
<dbReference type="EMBL" id="LAYY01000010">
    <property type="protein sequence ID" value="KKK37948.1"/>
    <property type="molecule type" value="Genomic_DNA"/>
</dbReference>
<keyword evidence="10" id="KW-1185">Reference proteome</keyword>
<dbReference type="HAMAP" id="MF_01416">
    <property type="entry name" value="ATP_synth_delta_bact"/>
    <property type="match status" value="1"/>
</dbReference>
<name>A0A0M2SUW3_9BACI</name>
<sequence>MSSSTIAKRYALALFQVASEHQLLNNVEEDLRVVKTVAENNPGLRSVLASPKLSQDRKKELLKQSFGSVHPFVQNTLMVLVDRHRTSLIAEVADQFIELSNEGKGIAEAKVYSAQPLTAEQAEALSLAFAPKVGKKRLQIENITDSNLLGGVKLRIGNRIFDGSLRGKLDRLERRLLG</sequence>
<dbReference type="SUPFAM" id="SSF47928">
    <property type="entry name" value="N-terminal domain of the delta subunit of the F1F0-ATP synthase"/>
    <property type="match status" value="1"/>
</dbReference>
<evidence type="ECO:0000256" key="1">
    <source>
        <dbReference type="ARBA" id="ARBA00004370"/>
    </source>
</evidence>
<comment type="function">
    <text evidence="8">F(1)F(0) ATP synthase produces ATP from ADP in the presence of a proton or sodium gradient. F-type ATPases consist of two structural domains, F(1) containing the extramembraneous catalytic core and F(0) containing the membrane proton channel, linked together by a central stalk and a peripheral stalk. During catalysis, ATP synthesis in the catalytic domain of F(1) is coupled via a rotary mechanism of the central stalk subunits to proton translocation.</text>
</comment>
<keyword evidence="4 8" id="KW-0406">Ion transport</keyword>
<accession>A0A0M2SUW3</accession>
<dbReference type="InterPro" id="IPR020781">
    <property type="entry name" value="ATPase_OSCP/d_CS"/>
</dbReference>
<dbReference type="PRINTS" id="PR00125">
    <property type="entry name" value="ATPASEDELTA"/>
</dbReference>
<keyword evidence="6 8" id="KW-0139">CF(1)</keyword>
<keyword evidence="3 8" id="KW-0375">Hydrogen ion transport</keyword>
<dbReference type="RefSeq" id="WP_046523760.1">
    <property type="nucleotide sequence ID" value="NZ_LAYY01000010.1"/>
</dbReference>
<keyword evidence="2 8" id="KW-0813">Transport</keyword>
<dbReference type="NCBIfam" id="NF004403">
    <property type="entry name" value="PRK05758.2-4"/>
    <property type="match status" value="1"/>
</dbReference>
<proteinExistence type="inferred from homology"/>
<evidence type="ECO:0000256" key="2">
    <source>
        <dbReference type="ARBA" id="ARBA00022448"/>
    </source>
</evidence>
<dbReference type="InterPro" id="IPR026015">
    <property type="entry name" value="ATP_synth_OSCP/delta_N_sf"/>
</dbReference>
<dbReference type="NCBIfam" id="TIGR01145">
    <property type="entry name" value="ATP_synt_delta"/>
    <property type="match status" value="1"/>
</dbReference>
<evidence type="ECO:0000256" key="5">
    <source>
        <dbReference type="ARBA" id="ARBA00023136"/>
    </source>
</evidence>
<organism evidence="9 10">
    <name type="scientific">Mesobacillus campisalis</name>
    <dbReference type="NCBI Taxonomy" id="1408103"/>
    <lineage>
        <taxon>Bacteria</taxon>
        <taxon>Bacillati</taxon>
        <taxon>Bacillota</taxon>
        <taxon>Bacilli</taxon>
        <taxon>Bacillales</taxon>
        <taxon>Bacillaceae</taxon>
        <taxon>Mesobacillus</taxon>
    </lineage>
</organism>
<keyword evidence="5 8" id="KW-0472">Membrane</keyword>
<protein>
    <recommendedName>
        <fullName evidence="8">ATP synthase subunit delta</fullName>
    </recommendedName>
    <alternativeName>
        <fullName evidence="8">ATP synthase F(1) sector subunit delta</fullName>
    </alternativeName>
    <alternativeName>
        <fullName evidence="8">F-type ATPase subunit delta</fullName>
        <shortName evidence="8">F-ATPase subunit delta</shortName>
    </alternativeName>
</protein>
<evidence type="ECO:0000256" key="7">
    <source>
        <dbReference type="ARBA" id="ARBA00023310"/>
    </source>
</evidence>
<gene>
    <name evidence="8" type="primary">atpH</name>
    <name evidence="9" type="ORF">WQ57_10695</name>
</gene>
<evidence type="ECO:0000313" key="10">
    <source>
        <dbReference type="Proteomes" id="UP000034166"/>
    </source>
</evidence>
<dbReference type="Proteomes" id="UP000034166">
    <property type="component" value="Unassembled WGS sequence"/>
</dbReference>
<comment type="function">
    <text evidence="8">This protein is part of the stalk that links CF(0) to CF(1). It either transmits conformational changes from CF(0) to CF(1) or is implicated in proton conduction.</text>
</comment>
<keyword evidence="7 8" id="KW-0066">ATP synthesis</keyword>
<comment type="subcellular location">
    <subcellularLocation>
        <location evidence="8">Cell membrane</location>
        <topology evidence="8">Peripheral membrane protein</topology>
    </subcellularLocation>
    <subcellularLocation>
        <location evidence="1">Membrane</location>
    </subcellularLocation>
</comment>
<dbReference type="Gene3D" id="1.10.520.20">
    <property type="entry name" value="N-terminal domain of the delta subunit of the F1F0-ATP synthase"/>
    <property type="match status" value="1"/>
</dbReference>
<reference evidence="9 10" key="1">
    <citation type="submission" date="2015-04" db="EMBL/GenBank/DDBJ databases">
        <title>Taxonomic description and genome sequence of Bacillus campisalis sp. nov., a novel member of the genus Bacillus isolated from solar saltern.</title>
        <authorList>
            <person name="Mathan Kumar R."/>
            <person name="Kaur G."/>
            <person name="Kumar A."/>
            <person name="Singh N.K."/>
            <person name="Kaur N."/>
            <person name="Kumar N."/>
            <person name="Mayilraj S."/>
        </authorList>
    </citation>
    <scope>NUCLEOTIDE SEQUENCE [LARGE SCALE GENOMIC DNA]</scope>
    <source>
        <strain evidence="9 10">SA2-6</strain>
    </source>
</reference>
<dbReference type="PANTHER" id="PTHR11910">
    <property type="entry name" value="ATP SYNTHASE DELTA CHAIN"/>
    <property type="match status" value="1"/>
</dbReference>
<dbReference type="OrthoDB" id="9802471at2"/>
<evidence type="ECO:0000256" key="4">
    <source>
        <dbReference type="ARBA" id="ARBA00023065"/>
    </source>
</evidence>
<dbReference type="GO" id="GO:0046933">
    <property type="term" value="F:proton-transporting ATP synthase activity, rotational mechanism"/>
    <property type="evidence" value="ECO:0007669"/>
    <property type="project" value="UniProtKB-UniRule"/>
</dbReference>
<comment type="caution">
    <text evidence="9">The sequence shown here is derived from an EMBL/GenBank/DDBJ whole genome shotgun (WGS) entry which is preliminary data.</text>
</comment>